<evidence type="ECO:0000313" key="2">
    <source>
        <dbReference type="Proteomes" id="UP001497453"/>
    </source>
</evidence>
<dbReference type="Proteomes" id="UP001497453">
    <property type="component" value="Chromosome 4"/>
</dbReference>
<keyword evidence="2" id="KW-1185">Reference proteome</keyword>
<evidence type="ECO:0000313" key="1">
    <source>
        <dbReference type="EMBL" id="CAL1705963.1"/>
    </source>
</evidence>
<proteinExistence type="predicted"/>
<reference evidence="2" key="1">
    <citation type="submission" date="2024-04" db="EMBL/GenBank/DDBJ databases">
        <authorList>
            <person name="Shaw F."/>
            <person name="Minotto A."/>
        </authorList>
    </citation>
    <scope>NUCLEOTIDE SEQUENCE [LARGE SCALE GENOMIC DNA]</scope>
</reference>
<protein>
    <submittedName>
        <fullName evidence="1">Uncharacterized protein</fullName>
    </submittedName>
</protein>
<sequence length="337" mass="39538">MTIDYPRDLVINTRQGQRRLPNELLLIVKEYLPDDDLRTHVCFYHTCRDTAGFYGSDEEQEPFWESLCKLNGLYRTDEDMSLGLTWQQIAFDCIVRDGFCSHPQCGPALLEQNRHWKEESTQWQVWDEDLQCYLSNRFRSNTIFPAVSLNDERRSPLATSALETFLRSGEEVSRKGKEVSRHIKLKEHPIAYRSSAVFPPCRKSFLSYKRESWVLHEAKLEDRPLTVAHILDSVLSDPQLDKELTVKELEDVLAGHGSFVYYTFERFHEFCEQDREDYPTLRHLWADRCVLCLTSDLTTDVQTGCSRSFDLDYLGNRHTYPQFRFHVMPNFSGLELD</sequence>
<name>A0ABP1DDN3_9APHY</name>
<dbReference type="EMBL" id="OZ037947">
    <property type="protein sequence ID" value="CAL1705963.1"/>
    <property type="molecule type" value="Genomic_DNA"/>
</dbReference>
<organism evidence="1 2">
    <name type="scientific">Somion occarium</name>
    <dbReference type="NCBI Taxonomy" id="3059160"/>
    <lineage>
        <taxon>Eukaryota</taxon>
        <taxon>Fungi</taxon>
        <taxon>Dikarya</taxon>
        <taxon>Basidiomycota</taxon>
        <taxon>Agaricomycotina</taxon>
        <taxon>Agaricomycetes</taxon>
        <taxon>Polyporales</taxon>
        <taxon>Cerrenaceae</taxon>
        <taxon>Somion</taxon>
    </lineage>
</organism>
<gene>
    <name evidence="1" type="ORF">GFSPODELE1_LOCUS5664</name>
</gene>
<accession>A0ABP1DDN3</accession>